<protein>
    <submittedName>
        <fullName evidence="1">Uncharacterized protein</fullName>
    </submittedName>
</protein>
<dbReference type="AlphaFoldDB" id="A0A3E3E245"/>
<proteinExistence type="predicted"/>
<reference evidence="1 2" key="1">
    <citation type="submission" date="2018-08" db="EMBL/GenBank/DDBJ databases">
        <title>A genome reference for cultivated species of the human gut microbiota.</title>
        <authorList>
            <person name="Zou Y."/>
            <person name="Xue W."/>
            <person name="Luo G."/>
        </authorList>
    </citation>
    <scope>NUCLEOTIDE SEQUENCE [LARGE SCALE GENOMIC DNA]</scope>
    <source>
        <strain evidence="1 2">AM25-6</strain>
    </source>
</reference>
<evidence type="ECO:0000313" key="1">
    <source>
        <dbReference type="EMBL" id="RGD75617.1"/>
    </source>
</evidence>
<evidence type="ECO:0000313" key="2">
    <source>
        <dbReference type="Proteomes" id="UP000261212"/>
    </source>
</evidence>
<dbReference type="Proteomes" id="UP000261212">
    <property type="component" value="Unassembled WGS sequence"/>
</dbReference>
<organism evidence="1 2">
    <name type="scientific">Anaerofustis stercorihominis</name>
    <dbReference type="NCBI Taxonomy" id="214853"/>
    <lineage>
        <taxon>Bacteria</taxon>
        <taxon>Bacillati</taxon>
        <taxon>Bacillota</taxon>
        <taxon>Clostridia</taxon>
        <taxon>Eubacteriales</taxon>
        <taxon>Eubacteriaceae</taxon>
        <taxon>Anaerofustis</taxon>
    </lineage>
</organism>
<sequence length="131" mass="14951">MKTKKFLAVLLIGLFIIPLIACGGNKTITSTDFEGEIISMYPKTTESLVDNEVEGLKMGFQFITDGKNLEFYEFDKNSKEYKKIEKEGKLTIKETGEKITKDLTIKNGYAIVISKDYPKYNEIMALFKKLE</sequence>
<name>A0A3E3E245_9FIRM</name>
<gene>
    <name evidence="1" type="ORF">DW687_04640</name>
</gene>
<dbReference type="EMBL" id="QUSM01000002">
    <property type="protein sequence ID" value="RGD75617.1"/>
    <property type="molecule type" value="Genomic_DNA"/>
</dbReference>
<dbReference type="RefSeq" id="WP_117531876.1">
    <property type="nucleotide sequence ID" value="NZ_QUSM01000002.1"/>
</dbReference>
<accession>A0A3E3E245</accession>
<comment type="caution">
    <text evidence="1">The sequence shown here is derived from an EMBL/GenBank/DDBJ whole genome shotgun (WGS) entry which is preliminary data.</text>
</comment>